<dbReference type="Proteomes" id="UP001060919">
    <property type="component" value="Chromosome"/>
</dbReference>
<evidence type="ECO:0000256" key="1">
    <source>
        <dbReference type="SAM" id="Phobius"/>
    </source>
</evidence>
<keyword evidence="3" id="KW-1185">Reference proteome</keyword>
<keyword evidence="1" id="KW-1133">Transmembrane helix</keyword>
<dbReference type="RefSeq" id="WP_264789158.1">
    <property type="nucleotide sequence ID" value="NZ_AP026867.1"/>
</dbReference>
<dbReference type="AlphaFoldDB" id="A0A915YJ27"/>
<organism evidence="2 3">
    <name type="scientific">Aureispira anguillae</name>
    <dbReference type="NCBI Taxonomy" id="2864201"/>
    <lineage>
        <taxon>Bacteria</taxon>
        <taxon>Pseudomonadati</taxon>
        <taxon>Bacteroidota</taxon>
        <taxon>Saprospiria</taxon>
        <taxon>Saprospirales</taxon>
        <taxon>Saprospiraceae</taxon>
        <taxon>Aureispira</taxon>
    </lineage>
</organism>
<gene>
    <name evidence="2" type="ORF">AsAng_0046750</name>
</gene>
<proteinExistence type="predicted"/>
<dbReference type="KEGG" id="aup:AsAng_0046750"/>
<keyword evidence="1" id="KW-0472">Membrane</keyword>
<feature type="transmembrane region" description="Helical" evidence="1">
    <location>
        <begin position="359"/>
        <end position="377"/>
    </location>
</feature>
<feature type="transmembrane region" description="Helical" evidence="1">
    <location>
        <begin position="389"/>
        <end position="408"/>
    </location>
</feature>
<evidence type="ECO:0000313" key="3">
    <source>
        <dbReference type="Proteomes" id="UP001060919"/>
    </source>
</evidence>
<reference evidence="2" key="1">
    <citation type="submission" date="2022-09" db="EMBL/GenBank/DDBJ databases">
        <title>Aureispira anguillicida sp. nov., isolated from Leptocephalus of Japanese eel Anguilla japonica.</title>
        <authorList>
            <person name="Yuasa K."/>
            <person name="Mekata T."/>
            <person name="Ikunari K."/>
        </authorList>
    </citation>
    <scope>NUCLEOTIDE SEQUENCE</scope>
    <source>
        <strain evidence="2">EL160426</strain>
    </source>
</reference>
<keyword evidence="1" id="KW-0812">Transmembrane</keyword>
<accession>A0A915YJ27</accession>
<feature type="transmembrane region" description="Helical" evidence="1">
    <location>
        <begin position="14"/>
        <end position="32"/>
    </location>
</feature>
<sequence>MTQLLKPLLSLCKLISYVIFVVLIGMIAYLNVRLYYTPTYVKNETATINEDVRHQLNYLKNYLHKDGGEKAQNQYPEGFIFINALYGLAWCDFIANLPTGHPIRLEGLQEIDWALEELERSYAQELFPHTIQPQRGIFYLGWKNYLLGQKLALQNSENWESVDRIQFEQQCAAIYTAYQTTSKVYLASYVDLAWPADNMVAVASLALYNRNLEPKYDLFIKKWIQQVKEKLDPATQLIPHEVEYENAAVREGARGCSQSLMLNFLLEIDAKFAQEQFKKYKKQFLDNRFGLVGIREYRMDTTGLEDVDSGPVILDIGGAASLVGQRTMARYKDIETAIVLRNSIECFGVAYTHKQQKKYVFGLEPIADVFIVWANVIDLSEAEKQVGNWRWKFQLLSLMVLAILLFVIRKFFFKKKKIEKYGTNNRT</sequence>
<evidence type="ECO:0000313" key="2">
    <source>
        <dbReference type="EMBL" id="BDS13912.1"/>
    </source>
</evidence>
<protein>
    <submittedName>
        <fullName evidence="2">Uncharacterized protein</fullName>
    </submittedName>
</protein>
<dbReference type="EMBL" id="AP026867">
    <property type="protein sequence ID" value="BDS13912.1"/>
    <property type="molecule type" value="Genomic_DNA"/>
</dbReference>
<name>A0A915YJ27_9BACT</name>